<name>W4F9W7_APHAT</name>
<protein>
    <recommendedName>
        <fullName evidence="3">Tyr recombinase domain-containing protein</fullName>
    </recommendedName>
</protein>
<dbReference type="AlphaFoldDB" id="W4F9W7"/>
<keyword evidence="1" id="KW-0233">DNA recombination</keyword>
<dbReference type="STRING" id="112090.W4F9W7"/>
<evidence type="ECO:0000313" key="2">
    <source>
        <dbReference type="EMBL" id="ETV64290.1"/>
    </source>
</evidence>
<dbReference type="GO" id="GO:0015074">
    <property type="term" value="P:DNA integration"/>
    <property type="evidence" value="ECO:0007669"/>
    <property type="project" value="InterPro"/>
</dbReference>
<dbReference type="SUPFAM" id="SSF56349">
    <property type="entry name" value="DNA breaking-rejoining enzymes"/>
    <property type="match status" value="1"/>
</dbReference>
<dbReference type="Gene3D" id="1.10.443.10">
    <property type="entry name" value="Intergrase catalytic core"/>
    <property type="match status" value="1"/>
</dbReference>
<sequence>EAASAIGLEDSKYSTHSLRSTGATALFRGGASDLAIQLFGRWHSDAYKRYTRINGQEVAAEKFDTPTVAGAQPTKNSSETLYSASDLADAIQLVVAMTHTIASAAEAYSIPQRTLRYHIAKSKHPSNVVMTLGPNPSLAVQDENDLATWILAMDRDGNPVRRHQIRGKQLTCTVLSTATLRRGH</sequence>
<proteinExistence type="predicted"/>
<dbReference type="InterPro" id="IPR011010">
    <property type="entry name" value="DNA_brk_join_enz"/>
</dbReference>
<dbReference type="OrthoDB" id="167975at2759"/>
<dbReference type="GeneID" id="20820795"/>
<dbReference type="Gene3D" id="1.10.10.60">
    <property type="entry name" value="Homeodomain-like"/>
    <property type="match status" value="1"/>
</dbReference>
<organism evidence="2">
    <name type="scientific">Aphanomyces astaci</name>
    <name type="common">Crayfish plague agent</name>
    <dbReference type="NCBI Taxonomy" id="112090"/>
    <lineage>
        <taxon>Eukaryota</taxon>
        <taxon>Sar</taxon>
        <taxon>Stramenopiles</taxon>
        <taxon>Oomycota</taxon>
        <taxon>Saprolegniomycetes</taxon>
        <taxon>Saprolegniales</taxon>
        <taxon>Verrucalvaceae</taxon>
        <taxon>Aphanomyces</taxon>
    </lineage>
</organism>
<dbReference type="GO" id="GO:0006310">
    <property type="term" value="P:DNA recombination"/>
    <property type="evidence" value="ECO:0007669"/>
    <property type="project" value="UniProtKB-KW"/>
</dbReference>
<evidence type="ECO:0000256" key="1">
    <source>
        <dbReference type="ARBA" id="ARBA00023172"/>
    </source>
</evidence>
<accession>W4F9W7</accession>
<dbReference type="RefSeq" id="XP_009846227.1">
    <property type="nucleotide sequence ID" value="XM_009847925.1"/>
</dbReference>
<dbReference type="VEuPathDB" id="FungiDB:H257_18799"/>
<feature type="non-terminal residue" evidence="2">
    <location>
        <position position="1"/>
    </location>
</feature>
<dbReference type="EMBL" id="KI913335">
    <property type="protein sequence ID" value="ETV64290.1"/>
    <property type="molecule type" value="Genomic_DNA"/>
</dbReference>
<evidence type="ECO:0008006" key="3">
    <source>
        <dbReference type="Google" id="ProtNLM"/>
    </source>
</evidence>
<dbReference type="GO" id="GO:0003677">
    <property type="term" value="F:DNA binding"/>
    <property type="evidence" value="ECO:0007669"/>
    <property type="project" value="InterPro"/>
</dbReference>
<dbReference type="InterPro" id="IPR013762">
    <property type="entry name" value="Integrase-like_cat_sf"/>
</dbReference>
<gene>
    <name evidence="2" type="ORF">H257_18799</name>
</gene>
<reference evidence="2" key="1">
    <citation type="submission" date="2013-12" db="EMBL/GenBank/DDBJ databases">
        <title>The Genome Sequence of Aphanomyces astaci APO3.</title>
        <authorList>
            <consortium name="The Broad Institute Genomics Platform"/>
            <person name="Russ C."/>
            <person name="Tyler B."/>
            <person name="van West P."/>
            <person name="Dieguez-Uribeondo J."/>
            <person name="Young S.K."/>
            <person name="Zeng Q."/>
            <person name="Gargeya S."/>
            <person name="Fitzgerald M."/>
            <person name="Abouelleil A."/>
            <person name="Alvarado L."/>
            <person name="Chapman S.B."/>
            <person name="Gainer-Dewar J."/>
            <person name="Goldberg J."/>
            <person name="Griggs A."/>
            <person name="Gujja S."/>
            <person name="Hansen M."/>
            <person name="Howarth C."/>
            <person name="Imamovic A."/>
            <person name="Ireland A."/>
            <person name="Larimer J."/>
            <person name="McCowan C."/>
            <person name="Murphy C."/>
            <person name="Pearson M."/>
            <person name="Poon T.W."/>
            <person name="Priest M."/>
            <person name="Roberts A."/>
            <person name="Saif S."/>
            <person name="Shea T."/>
            <person name="Sykes S."/>
            <person name="Wortman J."/>
            <person name="Nusbaum C."/>
            <person name="Birren B."/>
        </authorList>
    </citation>
    <scope>NUCLEOTIDE SEQUENCE [LARGE SCALE GENOMIC DNA]</scope>
    <source>
        <strain evidence="2">APO3</strain>
    </source>
</reference>